<evidence type="ECO:0008006" key="3">
    <source>
        <dbReference type="Google" id="ProtNLM"/>
    </source>
</evidence>
<accession>A0A6L8LJJ3</accession>
<organism evidence="1 2">
    <name type="scientific">Thalassovita mangrovi</name>
    <dbReference type="NCBI Taxonomy" id="2692236"/>
    <lineage>
        <taxon>Bacteria</taxon>
        <taxon>Pseudomonadati</taxon>
        <taxon>Pseudomonadota</taxon>
        <taxon>Alphaproteobacteria</taxon>
        <taxon>Rhodobacterales</taxon>
        <taxon>Roseobacteraceae</taxon>
        <taxon>Thalassovita</taxon>
    </lineage>
</organism>
<protein>
    <recommendedName>
        <fullName evidence="3">Dihydrodipicolinate reductase</fullName>
    </recommendedName>
</protein>
<comment type="caution">
    <text evidence="1">The sequence shown here is derived from an EMBL/GenBank/DDBJ whole genome shotgun (WGS) entry which is preliminary data.</text>
</comment>
<sequence>MAFAGIAPHRDALQKTMIRALILSIALLGVHPAFAAGFVTINDRDGFFKLVEGRQLTKFFVRISFDELGQVKGHAWGRPVMGYWRWEGRQLCKRIFYGTSDQGENCVEVRSDGQEVLFIPNKGEGKIEEYSLK</sequence>
<dbReference type="AlphaFoldDB" id="A0A6L8LJJ3"/>
<gene>
    <name evidence="1" type="ORF">GR167_07505</name>
</gene>
<dbReference type="RefSeq" id="WP_160972853.1">
    <property type="nucleotide sequence ID" value="NZ_WWEN01000003.1"/>
</dbReference>
<proteinExistence type="predicted"/>
<evidence type="ECO:0000313" key="2">
    <source>
        <dbReference type="Proteomes" id="UP000479043"/>
    </source>
</evidence>
<name>A0A6L8LJJ3_9RHOB</name>
<dbReference type="Proteomes" id="UP000479043">
    <property type="component" value="Unassembled WGS sequence"/>
</dbReference>
<dbReference type="EMBL" id="WWEN01000003">
    <property type="protein sequence ID" value="MYM55146.1"/>
    <property type="molecule type" value="Genomic_DNA"/>
</dbReference>
<reference evidence="1 2" key="1">
    <citation type="submission" date="2020-01" db="EMBL/GenBank/DDBJ databases">
        <authorList>
            <person name="Chen S."/>
        </authorList>
    </citation>
    <scope>NUCLEOTIDE SEQUENCE [LARGE SCALE GENOMIC DNA]</scope>
    <source>
        <strain evidence="1 2">GS-10</strain>
    </source>
</reference>
<evidence type="ECO:0000313" key="1">
    <source>
        <dbReference type="EMBL" id="MYM55146.1"/>
    </source>
</evidence>
<keyword evidence="2" id="KW-1185">Reference proteome</keyword>